<keyword evidence="1" id="KW-0812">Transmembrane</keyword>
<dbReference type="OrthoDB" id="572185at2"/>
<keyword evidence="4" id="KW-1185">Reference proteome</keyword>
<gene>
    <name evidence="3" type="ORF">SAMN05421783_11721</name>
</gene>
<dbReference type="PROSITE" id="PS50965">
    <property type="entry name" value="NERD"/>
    <property type="match status" value="1"/>
</dbReference>
<dbReference type="RefSeq" id="WP_093034708.1">
    <property type="nucleotide sequence ID" value="NZ_FNNZ01000017.1"/>
</dbReference>
<keyword evidence="1" id="KW-1133">Transmembrane helix</keyword>
<evidence type="ECO:0000313" key="3">
    <source>
        <dbReference type="EMBL" id="SDX20601.1"/>
    </source>
</evidence>
<dbReference type="Proteomes" id="UP000198816">
    <property type="component" value="Unassembled WGS sequence"/>
</dbReference>
<dbReference type="EMBL" id="FNNZ01000017">
    <property type="protein sequence ID" value="SDX20601.1"/>
    <property type="molecule type" value="Genomic_DNA"/>
</dbReference>
<dbReference type="InterPro" id="IPR011528">
    <property type="entry name" value="NERD"/>
</dbReference>
<feature type="transmembrane region" description="Helical" evidence="1">
    <location>
        <begin position="6"/>
        <end position="31"/>
    </location>
</feature>
<dbReference type="STRING" id="1058.SAMN05421783_11721"/>
<organism evidence="3 4">
    <name type="scientific">Thiocapsa roseopersicina</name>
    <dbReference type="NCBI Taxonomy" id="1058"/>
    <lineage>
        <taxon>Bacteria</taxon>
        <taxon>Pseudomonadati</taxon>
        <taxon>Pseudomonadota</taxon>
        <taxon>Gammaproteobacteria</taxon>
        <taxon>Chromatiales</taxon>
        <taxon>Chromatiaceae</taxon>
        <taxon>Thiocapsa</taxon>
    </lineage>
</organism>
<feature type="domain" description="NERD" evidence="2">
    <location>
        <begin position="130"/>
        <end position="242"/>
    </location>
</feature>
<dbReference type="AlphaFoldDB" id="A0A1H2ZTG9"/>
<sequence>MSSIQSIQGIALIIAMVLIPMLIVVLILTAWKRFVRNRNRRSPLTSELLRTPGFGLRQRIEDLTLDMHGDLMVVSWVPLLLWATYQVQSSADPSVSPWIPWVYAGIAVAFIAYQTLKIVRQAAKRQKYAEGLDGELATAQLLEPIIAGGGRVLHDIQAPGFNIDHVVVAPGGVFSVETKHRLKSTQGKAAEQTRVAFDGTALTFPGWTDVKTAEQARAQGRWLSERLTKSAGIPVAARPVIALPGWYVRVTKASDVVAINPKTCRFMLKPRNGEPALTADSIQRIAFQVEQLCRIPDPGGSSKSQR</sequence>
<evidence type="ECO:0000256" key="1">
    <source>
        <dbReference type="SAM" id="Phobius"/>
    </source>
</evidence>
<proteinExistence type="predicted"/>
<feature type="transmembrane region" description="Helical" evidence="1">
    <location>
        <begin position="67"/>
        <end position="86"/>
    </location>
</feature>
<reference evidence="4" key="1">
    <citation type="submission" date="2016-10" db="EMBL/GenBank/DDBJ databases">
        <authorList>
            <person name="Varghese N."/>
            <person name="Submissions S."/>
        </authorList>
    </citation>
    <scope>NUCLEOTIDE SEQUENCE [LARGE SCALE GENOMIC DNA]</scope>
    <source>
        <strain evidence="4">DSM 217</strain>
    </source>
</reference>
<accession>A0A1H2ZTG9</accession>
<evidence type="ECO:0000259" key="2">
    <source>
        <dbReference type="PROSITE" id="PS50965"/>
    </source>
</evidence>
<feature type="transmembrane region" description="Helical" evidence="1">
    <location>
        <begin position="98"/>
        <end position="116"/>
    </location>
</feature>
<keyword evidence="1" id="KW-0472">Membrane</keyword>
<evidence type="ECO:0000313" key="4">
    <source>
        <dbReference type="Proteomes" id="UP000198816"/>
    </source>
</evidence>
<dbReference type="Pfam" id="PF08378">
    <property type="entry name" value="NERD"/>
    <property type="match status" value="1"/>
</dbReference>
<protein>
    <submittedName>
        <fullName evidence="3">Nuclease-related domain-containing protein</fullName>
    </submittedName>
</protein>
<name>A0A1H2ZTG9_THIRO</name>